<comment type="caution">
    <text evidence="1">The sequence shown here is derived from an EMBL/GenBank/DDBJ whole genome shotgun (WGS) entry which is preliminary data.</text>
</comment>
<keyword evidence="2" id="KW-1185">Reference proteome</keyword>
<sequence>MVKYIFALALVFLAACSIDPKDYESPPVTVETAAGPVVCQLYTKDLVRWDRAIQRPESMSVETADQICLNEGLREKNGEPVNRRTADVAL</sequence>
<organism evidence="1 2">
    <name type="scientific">Paracoccus versutus</name>
    <name type="common">Thiobacillus versutus</name>
    <dbReference type="NCBI Taxonomy" id="34007"/>
    <lineage>
        <taxon>Bacteria</taxon>
        <taxon>Pseudomonadati</taxon>
        <taxon>Pseudomonadota</taxon>
        <taxon>Alphaproteobacteria</taxon>
        <taxon>Rhodobacterales</taxon>
        <taxon>Paracoccaceae</taxon>
        <taxon>Paracoccus</taxon>
    </lineage>
</organism>
<dbReference type="Proteomes" id="UP000256794">
    <property type="component" value="Unassembled WGS sequence"/>
</dbReference>
<evidence type="ECO:0000313" key="2">
    <source>
        <dbReference type="Proteomes" id="UP000256794"/>
    </source>
</evidence>
<protein>
    <submittedName>
        <fullName evidence="1">Uncharacterized protein</fullName>
    </submittedName>
</protein>
<dbReference type="RefSeq" id="WP_243700281.1">
    <property type="nucleotide sequence ID" value="NZ_CP035286.1"/>
</dbReference>
<reference evidence="1 2" key="1">
    <citation type="submission" date="2018-08" db="EMBL/GenBank/DDBJ databases">
        <title>Genomic Encyclopedia of Archaeal and Bacterial Type Strains, Phase II (KMG-II): from individual species to whole genera.</title>
        <authorList>
            <person name="Goeker M."/>
        </authorList>
    </citation>
    <scope>NUCLEOTIDE SEQUENCE [LARGE SCALE GENOMIC DNA]</scope>
    <source>
        <strain evidence="1 2">DSM 582</strain>
    </source>
</reference>
<evidence type="ECO:0000313" key="1">
    <source>
        <dbReference type="EMBL" id="REG34062.1"/>
    </source>
</evidence>
<dbReference type="EMBL" id="QUMX01000040">
    <property type="protein sequence ID" value="REG34062.1"/>
    <property type="molecule type" value="Genomic_DNA"/>
</dbReference>
<name>A0AAQ0HED3_PARVE</name>
<proteinExistence type="predicted"/>
<dbReference type="AlphaFoldDB" id="A0AAQ0HED3"/>
<dbReference type="PROSITE" id="PS51257">
    <property type="entry name" value="PROKAR_LIPOPROTEIN"/>
    <property type="match status" value="1"/>
</dbReference>
<gene>
    <name evidence="1" type="ORF">ATH84_104026</name>
</gene>
<accession>A0AAQ0HED3</accession>